<dbReference type="Gene3D" id="3.40.50.1820">
    <property type="entry name" value="alpha/beta hydrolase"/>
    <property type="match status" value="1"/>
</dbReference>
<dbReference type="PROSITE" id="PS00708">
    <property type="entry name" value="PRO_ENDOPEP_SER"/>
    <property type="match status" value="1"/>
</dbReference>
<comment type="caution">
    <text evidence="8">The sequence shown here is derived from an EMBL/GenBank/DDBJ whole genome shotgun (WGS) entry which is preliminary data.</text>
</comment>
<dbReference type="InterPro" id="IPR002471">
    <property type="entry name" value="Pept_S9_AS"/>
</dbReference>
<feature type="domain" description="Peptidase S9 prolyl oligopeptidase catalytic" evidence="6">
    <location>
        <begin position="476"/>
        <end position="692"/>
    </location>
</feature>
<protein>
    <submittedName>
        <fullName evidence="8">Oligopeptidase B Serine peptidase. MEROPS family S09A</fullName>
    </submittedName>
</protein>
<dbReference type="InterPro" id="IPR029058">
    <property type="entry name" value="AB_hydrolase_fold"/>
</dbReference>
<evidence type="ECO:0000256" key="5">
    <source>
        <dbReference type="SAM" id="MobiDB-lite"/>
    </source>
</evidence>
<dbReference type="SUPFAM" id="SSF50993">
    <property type="entry name" value="Peptidase/esterase 'gauge' domain"/>
    <property type="match status" value="1"/>
</dbReference>
<dbReference type="Pfam" id="PF00326">
    <property type="entry name" value="Peptidase_S9"/>
    <property type="match status" value="1"/>
</dbReference>
<keyword evidence="3" id="KW-0378">Hydrolase</keyword>
<dbReference type="InterPro" id="IPR051543">
    <property type="entry name" value="Serine_Peptidase_S9A"/>
</dbReference>
<organism evidence="8 9">
    <name type="scientific">Roseibium denhamense</name>
    <dbReference type="NCBI Taxonomy" id="76305"/>
    <lineage>
        <taxon>Bacteria</taxon>
        <taxon>Pseudomonadati</taxon>
        <taxon>Pseudomonadota</taxon>
        <taxon>Alphaproteobacteria</taxon>
        <taxon>Hyphomicrobiales</taxon>
        <taxon>Stappiaceae</taxon>
        <taxon>Roseibium</taxon>
    </lineage>
</organism>
<dbReference type="EMBL" id="FXTT01000001">
    <property type="protein sequence ID" value="SMP01105.1"/>
    <property type="molecule type" value="Genomic_DNA"/>
</dbReference>
<dbReference type="PANTHER" id="PTHR11757:SF19">
    <property type="entry name" value="PROLYL ENDOPEPTIDASE-LIKE"/>
    <property type="match status" value="1"/>
</dbReference>
<feature type="domain" description="Peptidase S9A N-terminal" evidence="7">
    <location>
        <begin position="10"/>
        <end position="417"/>
    </location>
</feature>
<dbReference type="PRINTS" id="PR00862">
    <property type="entry name" value="PROLIGOPTASE"/>
</dbReference>
<comment type="similarity">
    <text evidence="1">Belongs to the peptidase S9A family.</text>
</comment>
<dbReference type="SUPFAM" id="SSF53474">
    <property type="entry name" value="alpha/beta-Hydrolases"/>
    <property type="match status" value="1"/>
</dbReference>
<dbReference type="InterPro" id="IPR002470">
    <property type="entry name" value="Peptidase_S9A"/>
</dbReference>
<dbReference type="PANTHER" id="PTHR11757">
    <property type="entry name" value="PROTEASE FAMILY S9A OLIGOPEPTIDASE"/>
    <property type="match status" value="1"/>
</dbReference>
<dbReference type="Pfam" id="PF02897">
    <property type="entry name" value="Peptidase_S9_N"/>
    <property type="match status" value="1"/>
</dbReference>
<keyword evidence="2" id="KW-0645">Protease</keyword>
<reference evidence="8 9" key="1">
    <citation type="submission" date="2017-05" db="EMBL/GenBank/DDBJ databases">
        <authorList>
            <person name="Varghese N."/>
            <person name="Submissions S."/>
        </authorList>
    </citation>
    <scope>NUCLEOTIDE SEQUENCE [LARGE SCALE GENOMIC DNA]</scope>
    <source>
        <strain evidence="8 9">DSM 15949</strain>
    </source>
</reference>
<evidence type="ECO:0000256" key="3">
    <source>
        <dbReference type="ARBA" id="ARBA00022801"/>
    </source>
</evidence>
<evidence type="ECO:0000256" key="1">
    <source>
        <dbReference type="ARBA" id="ARBA00005228"/>
    </source>
</evidence>
<proteinExistence type="inferred from homology"/>
<name>A0ABY1N6C8_9HYPH</name>
<dbReference type="Gene3D" id="2.130.10.120">
    <property type="entry name" value="Prolyl oligopeptidase, N-terminal domain"/>
    <property type="match status" value="1"/>
</dbReference>
<dbReference type="InterPro" id="IPR023302">
    <property type="entry name" value="Pept_S9A_N"/>
</dbReference>
<gene>
    <name evidence="8" type="ORF">SAMN06265374_0319</name>
</gene>
<evidence type="ECO:0000313" key="9">
    <source>
        <dbReference type="Proteomes" id="UP001157914"/>
    </source>
</evidence>
<evidence type="ECO:0000256" key="2">
    <source>
        <dbReference type="ARBA" id="ARBA00022670"/>
    </source>
</evidence>
<evidence type="ECO:0000256" key="4">
    <source>
        <dbReference type="ARBA" id="ARBA00022825"/>
    </source>
</evidence>
<evidence type="ECO:0000259" key="6">
    <source>
        <dbReference type="Pfam" id="PF00326"/>
    </source>
</evidence>
<dbReference type="InterPro" id="IPR001375">
    <property type="entry name" value="Peptidase_S9_cat"/>
</dbReference>
<accession>A0ABY1N6C8</accession>
<evidence type="ECO:0000259" key="7">
    <source>
        <dbReference type="Pfam" id="PF02897"/>
    </source>
</evidence>
<keyword evidence="9" id="KW-1185">Reference proteome</keyword>
<keyword evidence="4" id="KW-0720">Serine protease</keyword>
<sequence length="694" mass="77143">MKQDTLPPRAEARPQTIKTHGVTRQDDFAWLRAENWQEVMKDPSVLDDDIRAYLEAENAYQDAQMSATKPLQEQLFAEMRGRIKEDDSSVPSPDGPFAYGLRFETGGQQPIFFRTPRGGGSETILIHGDNEASGKAYFKIGIASQSPDHKLLAWSYDDKGSEYYTLRIRDIETGKDRDYAIQDVGAGGVFSADSRYMFYIRLDANHRPSKLFRHEVGTDPSTDTLVYEETDPGFFMGVGKTQSGETILIDIHDHETSEVWMIPASDPLSDPVLIAPRETGTEYSVDDHGDLLYILTNSGSSEDFKIVTAPKAAPGKANWQDLVAHKPGRLILSHCVYKTFMTRLEREDGLPRIIIHRLADGLEHSVAFDEEAYSLGLGGGYEFDTTDIRFTYSSMTTPSQTFDYNVETRERTLRKEQEVPSGHNPSDYITRRLMAPAADGELVPVSILYRKDTPLDGSAPLLLYGYGSYGISIPASFNTNCLSLVDRGFVYALTHIRGGKDKGFRWYKDGRRETKKNTFTDFIAAADHLVAESFTSHDRIIAQGGSAGGMLMGAVSNMAPEKFGGIIAEVPFVDVLATMLDDTLPLTPPEWPEWGNPITDKTAYEYIASYSPYDNVAAKDYPAIFALGGLTDPRVTYWEPAKWVAKLRALKTDTNLLMLHTNMDAGHGGASGRFDRLKEVARVQAFALMVTGKA</sequence>
<evidence type="ECO:0000313" key="8">
    <source>
        <dbReference type="EMBL" id="SMP01105.1"/>
    </source>
</evidence>
<feature type="region of interest" description="Disordered" evidence="5">
    <location>
        <begin position="1"/>
        <end position="20"/>
    </location>
</feature>
<dbReference type="RefSeq" id="WP_155191318.1">
    <property type="nucleotide sequence ID" value="NZ_BAAAEA010000001.1"/>
</dbReference>
<dbReference type="Proteomes" id="UP001157914">
    <property type="component" value="Unassembled WGS sequence"/>
</dbReference>